<feature type="transmembrane region" description="Helical" evidence="1">
    <location>
        <begin position="94"/>
        <end position="113"/>
    </location>
</feature>
<feature type="transmembrane region" description="Helical" evidence="1">
    <location>
        <begin position="64"/>
        <end position="87"/>
    </location>
</feature>
<dbReference type="AlphaFoldDB" id="A0A918PQI7"/>
<feature type="transmembrane region" description="Helical" evidence="1">
    <location>
        <begin position="200"/>
        <end position="219"/>
    </location>
</feature>
<keyword evidence="3" id="KW-1185">Reference proteome</keyword>
<evidence type="ECO:0000313" key="2">
    <source>
        <dbReference type="EMBL" id="GGZ19351.1"/>
    </source>
</evidence>
<keyword evidence="1" id="KW-0812">Transmembrane</keyword>
<evidence type="ECO:0000313" key="3">
    <source>
        <dbReference type="Proteomes" id="UP000619457"/>
    </source>
</evidence>
<comment type="caution">
    <text evidence="2">The sequence shown here is derived from an EMBL/GenBank/DDBJ whole genome shotgun (WGS) entry which is preliminary data.</text>
</comment>
<dbReference type="Proteomes" id="UP000619457">
    <property type="component" value="Unassembled WGS sequence"/>
</dbReference>
<reference evidence="2" key="1">
    <citation type="journal article" date="2014" name="Int. J. Syst. Evol. Microbiol.">
        <title>Complete genome sequence of Corynebacterium casei LMG S-19264T (=DSM 44701T), isolated from a smear-ripened cheese.</title>
        <authorList>
            <consortium name="US DOE Joint Genome Institute (JGI-PGF)"/>
            <person name="Walter F."/>
            <person name="Albersmeier A."/>
            <person name="Kalinowski J."/>
            <person name="Ruckert C."/>
        </authorList>
    </citation>
    <scope>NUCLEOTIDE SEQUENCE</scope>
    <source>
        <strain evidence="2">KCTC 12368</strain>
    </source>
</reference>
<proteinExistence type="predicted"/>
<organism evidence="2 3">
    <name type="scientific">Echinicola pacifica</name>
    <dbReference type="NCBI Taxonomy" id="346377"/>
    <lineage>
        <taxon>Bacteria</taxon>
        <taxon>Pseudomonadati</taxon>
        <taxon>Bacteroidota</taxon>
        <taxon>Cytophagia</taxon>
        <taxon>Cytophagales</taxon>
        <taxon>Cyclobacteriaceae</taxon>
        <taxon>Echinicola</taxon>
    </lineage>
</organism>
<gene>
    <name evidence="2" type="ORF">GCM10007049_09660</name>
</gene>
<name>A0A918PQI7_9BACT</name>
<accession>A0A918PQI7</accession>
<feature type="transmembrane region" description="Helical" evidence="1">
    <location>
        <begin position="119"/>
        <end position="140"/>
    </location>
</feature>
<keyword evidence="1" id="KW-0472">Membrane</keyword>
<evidence type="ECO:0000256" key="1">
    <source>
        <dbReference type="SAM" id="Phobius"/>
    </source>
</evidence>
<dbReference type="RefSeq" id="WP_018472520.1">
    <property type="nucleotide sequence ID" value="NZ_BMWX01000002.1"/>
</dbReference>
<dbReference type="EMBL" id="BMWX01000002">
    <property type="protein sequence ID" value="GGZ19351.1"/>
    <property type="molecule type" value="Genomic_DNA"/>
</dbReference>
<keyword evidence="1" id="KW-1133">Transmembrane helix</keyword>
<feature type="transmembrane region" description="Helical" evidence="1">
    <location>
        <begin position="160"/>
        <end position="180"/>
    </location>
</feature>
<sequence>MPLGLTIYLLTILIGFIACGAVFFIEQDKVNRFSHRLLLLMMLIVLLFEIYASILVYGNGKTNVLIYNIFFVYIETIWLVAYIYLFMTQKIKRVLLIGLAGFCILAIVNTLFFQDIFSAFHNISFAYAVLFILICCILFFYEIFRLKRYQNINLLSAPEFWVITGVFFFYSSGFVYFIPIGLYQNMDQQLLSLLANINRILAGMMYLVFGFAYFAPFVFNKEVKIR</sequence>
<feature type="transmembrane region" description="Helical" evidence="1">
    <location>
        <begin position="6"/>
        <end position="25"/>
    </location>
</feature>
<feature type="transmembrane region" description="Helical" evidence="1">
    <location>
        <begin position="37"/>
        <end position="58"/>
    </location>
</feature>
<protein>
    <submittedName>
        <fullName evidence="2">Uncharacterized protein</fullName>
    </submittedName>
</protein>
<reference evidence="2" key="2">
    <citation type="submission" date="2020-09" db="EMBL/GenBank/DDBJ databases">
        <authorList>
            <person name="Sun Q."/>
            <person name="Kim S."/>
        </authorList>
    </citation>
    <scope>NUCLEOTIDE SEQUENCE</scope>
    <source>
        <strain evidence="2">KCTC 12368</strain>
    </source>
</reference>